<reference evidence="7 8" key="1">
    <citation type="submission" date="2018-12" db="EMBL/GenBank/DDBJ databases">
        <title>Legionella sp,whole genome shotgun sequence.</title>
        <authorList>
            <person name="Wu H."/>
        </authorList>
    </citation>
    <scope>NUCLEOTIDE SEQUENCE [LARGE SCALE GENOMIC DNA]</scope>
    <source>
        <strain evidence="8">km714</strain>
    </source>
</reference>
<dbReference type="InterPro" id="IPR004799">
    <property type="entry name" value="Periplasmic_diS_OxRdtase_DsbE"/>
</dbReference>
<keyword evidence="8" id="KW-1185">Reference proteome</keyword>
<evidence type="ECO:0000313" key="7">
    <source>
        <dbReference type="EMBL" id="RUQ81612.1"/>
    </source>
</evidence>
<dbReference type="PROSITE" id="PS00194">
    <property type="entry name" value="THIOREDOXIN_1"/>
    <property type="match status" value="1"/>
</dbReference>
<keyword evidence="5" id="KW-0676">Redox-active center</keyword>
<gene>
    <name evidence="7" type="ORF">EKM59_10090</name>
</gene>
<evidence type="ECO:0000256" key="1">
    <source>
        <dbReference type="ARBA" id="ARBA00004383"/>
    </source>
</evidence>
<keyword evidence="4" id="KW-1015">Disulfide bond</keyword>
<dbReference type="SUPFAM" id="SSF52833">
    <property type="entry name" value="Thioredoxin-like"/>
    <property type="match status" value="1"/>
</dbReference>
<comment type="caution">
    <text evidence="7">The sequence shown here is derived from an EMBL/GenBank/DDBJ whole genome shotgun (WGS) entry which is preliminary data.</text>
</comment>
<keyword evidence="3" id="KW-0201">Cytochrome c-type biogenesis</keyword>
<dbReference type="GO" id="GO:0005886">
    <property type="term" value="C:plasma membrane"/>
    <property type="evidence" value="ECO:0007669"/>
    <property type="project" value="UniProtKB-SubCell"/>
</dbReference>
<dbReference type="GO" id="GO:0015036">
    <property type="term" value="F:disulfide oxidoreductase activity"/>
    <property type="evidence" value="ECO:0007669"/>
    <property type="project" value="InterPro"/>
</dbReference>
<dbReference type="InterPro" id="IPR050553">
    <property type="entry name" value="Thioredoxin_ResA/DsbE_sf"/>
</dbReference>
<comment type="subcellular location">
    <subcellularLocation>
        <location evidence="1">Cell inner membrane</location>
        <topology evidence="1">Single-pass membrane protein</topology>
        <orientation evidence="1">Periplasmic side</orientation>
    </subcellularLocation>
</comment>
<dbReference type="PROSITE" id="PS51352">
    <property type="entry name" value="THIOREDOXIN_2"/>
    <property type="match status" value="1"/>
</dbReference>
<dbReference type="PANTHER" id="PTHR42852:SF6">
    <property type="entry name" value="THIOL:DISULFIDE INTERCHANGE PROTEIN DSBE"/>
    <property type="match status" value="1"/>
</dbReference>
<name>A0A3S0XS34_9GAMM</name>
<dbReference type="NCBIfam" id="TIGR00385">
    <property type="entry name" value="dsbE"/>
    <property type="match status" value="1"/>
</dbReference>
<dbReference type="InterPro" id="IPR013766">
    <property type="entry name" value="Thioredoxin_domain"/>
</dbReference>
<protein>
    <submittedName>
        <fullName evidence="7">DsbE family thiol:disulfide interchange protein</fullName>
    </submittedName>
</protein>
<evidence type="ECO:0000313" key="8">
    <source>
        <dbReference type="Proteomes" id="UP000288012"/>
    </source>
</evidence>
<evidence type="ECO:0000259" key="6">
    <source>
        <dbReference type="PROSITE" id="PS51352"/>
    </source>
</evidence>
<dbReference type="InterPro" id="IPR036249">
    <property type="entry name" value="Thioredoxin-like_sf"/>
</dbReference>
<organism evidence="7 8">
    <name type="scientific">Legionella septentrionalis</name>
    <dbReference type="NCBI Taxonomy" id="2498109"/>
    <lineage>
        <taxon>Bacteria</taxon>
        <taxon>Pseudomonadati</taxon>
        <taxon>Pseudomonadota</taxon>
        <taxon>Gammaproteobacteria</taxon>
        <taxon>Legionellales</taxon>
        <taxon>Legionellaceae</taxon>
        <taxon>Legionella</taxon>
    </lineage>
</organism>
<evidence type="ECO:0000256" key="2">
    <source>
        <dbReference type="ARBA" id="ARBA00007758"/>
    </source>
</evidence>
<comment type="similarity">
    <text evidence="2">Belongs to the thioredoxin family. DsbE subfamily.</text>
</comment>
<dbReference type="OrthoDB" id="9799347at2"/>
<dbReference type="GO" id="GO:0017004">
    <property type="term" value="P:cytochrome complex assembly"/>
    <property type="evidence" value="ECO:0007669"/>
    <property type="project" value="UniProtKB-KW"/>
</dbReference>
<dbReference type="AlphaFoldDB" id="A0A3S0XS34"/>
<evidence type="ECO:0000256" key="5">
    <source>
        <dbReference type="ARBA" id="ARBA00023284"/>
    </source>
</evidence>
<dbReference type="EMBL" id="RZGR01000036">
    <property type="protein sequence ID" value="RUQ81612.1"/>
    <property type="molecule type" value="Genomic_DNA"/>
</dbReference>
<dbReference type="InterPro" id="IPR013740">
    <property type="entry name" value="Redoxin"/>
</dbReference>
<dbReference type="Proteomes" id="UP000288012">
    <property type="component" value="Unassembled WGS sequence"/>
</dbReference>
<sequence>MKTIYWRLIPLLLFLLMTYFFWRGLFLNPQALPSVQIGKTLPPFQLSRLDKEGEHFNSKNLQGKVALLNVWASWCAACADEQVFLLQLAHEGIPIYGLNYKDNKEHAAQWLTEWGNPYKQIGNDTTGKVGMDLGVYGTPETFLIDKKGIIRYRYAGILDAEIWQREFLPRIAELERASS</sequence>
<dbReference type="CDD" id="cd03010">
    <property type="entry name" value="TlpA_like_DsbE"/>
    <property type="match status" value="1"/>
</dbReference>
<dbReference type="GO" id="GO:0030288">
    <property type="term" value="C:outer membrane-bounded periplasmic space"/>
    <property type="evidence" value="ECO:0007669"/>
    <property type="project" value="InterPro"/>
</dbReference>
<dbReference type="Pfam" id="PF08534">
    <property type="entry name" value="Redoxin"/>
    <property type="match status" value="1"/>
</dbReference>
<dbReference type="InterPro" id="IPR017937">
    <property type="entry name" value="Thioredoxin_CS"/>
</dbReference>
<evidence type="ECO:0000256" key="3">
    <source>
        <dbReference type="ARBA" id="ARBA00022748"/>
    </source>
</evidence>
<evidence type="ECO:0000256" key="4">
    <source>
        <dbReference type="ARBA" id="ARBA00023157"/>
    </source>
</evidence>
<accession>A0A3S0XS34</accession>
<feature type="domain" description="Thioredoxin" evidence="6">
    <location>
        <begin position="35"/>
        <end position="173"/>
    </location>
</feature>
<dbReference type="Gene3D" id="3.40.30.10">
    <property type="entry name" value="Glutaredoxin"/>
    <property type="match status" value="1"/>
</dbReference>
<dbReference type="RefSeq" id="WP_126954762.1">
    <property type="nucleotide sequence ID" value="NZ_RZGR01000036.1"/>
</dbReference>
<proteinExistence type="inferred from homology"/>
<dbReference type="PANTHER" id="PTHR42852">
    <property type="entry name" value="THIOL:DISULFIDE INTERCHANGE PROTEIN DSBE"/>
    <property type="match status" value="1"/>
</dbReference>